<dbReference type="AlphaFoldDB" id="A0A4R8R0S3"/>
<dbReference type="Proteomes" id="UP000295703">
    <property type="component" value="Unassembled WGS sequence"/>
</dbReference>
<sequence length="330" mass="37536">MFRQWQQHHLEPDTNWAAFNNFHPNDRVNFTSFQPNNRVNINNFNRGPHPGGHPIWNNPEPRFFDFAHLFNPANHAFHPVGGGLTGGGGGGIPLRYDGRLRNGVTVILPDGTQVMVDRDMMHEYLPRTRNAQQGPVFLLPEFLRGYNPGFAAAADFNPDAFRDAFTAAATLVFRHIEALCRARANPYGNMMGGPDMFERPRFLLANARNNPATVREIYWHVFVLCCVLDQDRALGCSEMFARPIGEFLLEFMPRVEAFMPPGAAQLLFIGYARIFRETRFGMDLLRDMWEMMNVFDQTVLRNTIGPQLADQGMGSNAHRMWNALRQLGVV</sequence>
<protein>
    <submittedName>
        <fullName evidence="1">Uncharacterized protein</fullName>
    </submittedName>
</protein>
<name>A0A4R8R0S3_COLTR</name>
<organism evidence="1 2">
    <name type="scientific">Colletotrichum trifolii</name>
    <dbReference type="NCBI Taxonomy" id="5466"/>
    <lineage>
        <taxon>Eukaryota</taxon>
        <taxon>Fungi</taxon>
        <taxon>Dikarya</taxon>
        <taxon>Ascomycota</taxon>
        <taxon>Pezizomycotina</taxon>
        <taxon>Sordariomycetes</taxon>
        <taxon>Hypocreomycetidae</taxon>
        <taxon>Glomerellales</taxon>
        <taxon>Glomerellaceae</taxon>
        <taxon>Colletotrichum</taxon>
        <taxon>Colletotrichum orbiculare species complex</taxon>
    </lineage>
</organism>
<evidence type="ECO:0000313" key="2">
    <source>
        <dbReference type="Proteomes" id="UP000295703"/>
    </source>
</evidence>
<comment type="caution">
    <text evidence="1">The sequence shown here is derived from an EMBL/GenBank/DDBJ whole genome shotgun (WGS) entry which is preliminary data.</text>
</comment>
<accession>A0A4R8R0S3</accession>
<gene>
    <name evidence="1" type="ORF">CTRI78_v007898</name>
</gene>
<reference evidence="1 2" key="1">
    <citation type="submission" date="2018-12" db="EMBL/GenBank/DDBJ databases">
        <title>Genome sequence and assembly of Colletotrichum trifolii.</title>
        <authorList>
            <person name="Gan P."/>
            <person name="Shirasu K."/>
        </authorList>
    </citation>
    <scope>NUCLEOTIDE SEQUENCE [LARGE SCALE GENOMIC DNA]</scope>
    <source>
        <strain evidence="1 2">543-2</strain>
    </source>
</reference>
<proteinExistence type="predicted"/>
<evidence type="ECO:0000313" key="1">
    <source>
        <dbReference type="EMBL" id="TDZ49716.1"/>
    </source>
</evidence>
<keyword evidence="2" id="KW-1185">Reference proteome</keyword>
<dbReference type="EMBL" id="RYZW01000090">
    <property type="protein sequence ID" value="TDZ49716.1"/>
    <property type="molecule type" value="Genomic_DNA"/>
</dbReference>